<dbReference type="InterPro" id="IPR006015">
    <property type="entry name" value="Universal_stress_UspA"/>
</dbReference>
<dbReference type="PANTHER" id="PTHR46268:SF6">
    <property type="entry name" value="UNIVERSAL STRESS PROTEIN UP12"/>
    <property type="match status" value="1"/>
</dbReference>
<accession>H8GEC2</accession>
<organism evidence="3 4">
    <name type="scientific">Saccharomonospora azurea NA-128</name>
    <dbReference type="NCBI Taxonomy" id="882081"/>
    <lineage>
        <taxon>Bacteria</taxon>
        <taxon>Bacillati</taxon>
        <taxon>Actinomycetota</taxon>
        <taxon>Actinomycetes</taxon>
        <taxon>Pseudonocardiales</taxon>
        <taxon>Pseudonocardiaceae</taxon>
        <taxon>Saccharomonospora</taxon>
    </lineage>
</organism>
<sequence>MSTIVVGVDGSESALGAVRWAAEEAALRADTVRLVHAYVVPLHGYPDFVATFPRLRDGMRHQGGAWLDEARETVGAVAPDVPVETDLVEEEAVSALVEESRRARITVLGSRGLGGFTGMLVGSVAVGLATHGHSPVVVVRRSTESLGPEAPIVVGADGSEASTAALRFAFDEAVARAAPVTVVRTWRGIFLDEAVPRYPMKVDPAEIEDGERAALAEQVGPLRESHPDIAVETVVVRGRPVRTLLHHGRSARMLVVGSRGRSGFSGMLLGSTSQALVTHAPCPVAVIRSGE</sequence>
<dbReference type="SUPFAM" id="SSF52402">
    <property type="entry name" value="Adenine nucleotide alpha hydrolases-like"/>
    <property type="match status" value="2"/>
</dbReference>
<dbReference type="HOGENOM" id="CLU_049301_2_3_11"/>
<dbReference type="InterPro" id="IPR006016">
    <property type="entry name" value="UspA"/>
</dbReference>
<dbReference type="RefSeq" id="WP_005439180.1">
    <property type="nucleotide sequence ID" value="NZ_CM001466.1"/>
</dbReference>
<evidence type="ECO:0000256" key="1">
    <source>
        <dbReference type="ARBA" id="ARBA00008791"/>
    </source>
</evidence>
<dbReference type="Pfam" id="PF00582">
    <property type="entry name" value="Usp"/>
    <property type="match status" value="2"/>
</dbReference>
<feature type="domain" description="UspA" evidence="2">
    <location>
        <begin position="151"/>
        <end position="288"/>
    </location>
</feature>
<dbReference type="Gene3D" id="3.40.50.620">
    <property type="entry name" value="HUPs"/>
    <property type="match status" value="2"/>
</dbReference>
<feature type="domain" description="UspA" evidence="2">
    <location>
        <begin position="2"/>
        <end position="140"/>
    </location>
</feature>
<dbReference type="EMBL" id="CM001466">
    <property type="protein sequence ID" value="EHY87917.1"/>
    <property type="molecule type" value="Genomic_DNA"/>
</dbReference>
<dbReference type="AlphaFoldDB" id="H8GEC2"/>
<comment type="similarity">
    <text evidence="1">Belongs to the universal stress protein A family.</text>
</comment>
<dbReference type="InterPro" id="IPR014729">
    <property type="entry name" value="Rossmann-like_a/b/a_fold"/>
</dbReference>
<name>H8GEC2_9PSEU</name>
<reference evidence="3 4" key="1">
    <citation type="journal article" date="2012" name="Stand. Genomic Sci.">
        <title>Genome sequence of the soil bacterium Saccharomonospora azurea type strain (NA-128(T)).</title>
        <authorList>
            <person name="Klenk H.P."/>
            <person name="Held B."/>
            <person name="Lucas S."/>
            <person name="Lapidus A."/>
            <person name="Copeland A."/>
            <person name="Hammon N."/>
            <person name="Pitluck S."/>
            <person name="Goodwin L.A."/>
            <person name="Han C."/>
            <person name="Tapia R."/>
            <person name="Brambilla E.M."/>
            <person name="Potter G."/>
            <person name="Land M."/>
            <person name="Ivanova N."/>
            <person name="Rohde M."/>
            <person name="Goker M."/>
            <person name="Detter J.C."/>
            <person name="Kyrpides N.C."/>
            <person name="Woyke T."/>
        </authorList>
    </citation>
    <scope>NUCLEOTIDE SEQUENCE [LARGE SCALE GENOMIC DNA]</scope>
    <source>
        <strain evidence="3 4">NA-128</strain>
    </source>
</reference>
<evidence type="ECO:0000313" key="3">
    <source>
        <dbReference type="EMBL" id="EHY87917.1"/>
    </source>
</evidence>
<keyword evidence="4" id="KW-1185">Reference proteome</keyword>
<evidence type="ECO:0000259" key="2">
    <source>
        <dbReference type="Pfam" id="PF00582"/>
    </source>
</evidence>
<protein>
    <submittedName>
        <fullName evidence="3">Universal stress protein UspA-like protein</fullName>
    </submittedName>
</protein>
<evidence type="ECO:0000313" key="4">
    <source>
        <dbReference type="Proteomes" id="UP000004705"/>
    </source>
</evidence>
<dbReference type="OrthoDB" id="3404132at2"/>
<dbReference type="PRINTS" id="PR01438">
    <property type="entry name" value="UNVRSLSTRESS"/>
</dbReference>
<dbReference type="PANTHER" id="PTHR46268">
    <property type="entry name" value="STRESS RESPONSE PROTEIN NHAX"/>
    <property type="match status" value="1"/>
</dbReference>
<dbReference type="Proteomes" id="UP000004705">
    <property type="component" value="Chromosome"/>
</dbReference>
<gene>
    <name evidence="3" type="ORF">SacazDRAFT_00970</name>
</gene>
<proteinExistence type="inferred from homology"/>